<evidence type="ECO:0000256" key="1">
    <source>
        <dbReference type="SAM" id="MobiDB-lite"/>
    </source>
</evidence>
<keyword evidence="4" id="KW-1185">Reference proteome</keyword>
<dbReference type="AlphaFoldDB" id="U3GW78"/>
<dbReference type="RefSeq" id="WP_021011990.1">
    <property type="nucleotide sequence ID" value="NC_022198.1"/>
</dbReference>
<sequence>MTTTTVPERTGTHRAQRAQRPGRITGLDLARALAILGMMFAHILYYSTIDPLKFLTNGYPSTLFAVLSGISLSLMLAHGNEHGGPTLSRARHSVLIRAAIIFGIGIVLDYVQHQIAVVLMAIATNLILLTPITRLRTRWVAATTALTLFIAPFISIGGQYPIGAWLTYGLIGILTYRTITTARLRTTATVAASTIIIAALTGWIRIQQHYDWIRTAASLGWERPGYFTLDGAYLTTWAHTGGIGDIIATGSASAALILLCVLICRLRWASILTYPLRALGMMALTTYTIHVILTGAIAPAIGYIDMHHSQFGYDTYFPNDMGPIYGIEEAGAMGIAAELGIEPQDLADPNVDISGYYLGDWQPWRDRIANTTTWSEAEDIWNEAHLAPFKEDGTFNSSPADPGPQPYGEDYYDPSADRAEEQRGWSPRELLGFAPQSALIILLASTWMFFFRRGPLEWLIHLACSRGSRTDLPPLTRD</sequence>
<dbReference type="PATRIC" id="fig|1348662.3.peg.1460"/>
<feature type="transmembrane region" description="Helical" evidence="2">
    <location>
        <begin position="278"/>
        <end position="304"/>
    </location>
</feature>
<dbReference type="EMBL" id="CP006365">
    <property type="protein sequence ID" value="AGU15599.1"/>
    <property type="molecule type" value="Genomic_DNA"/>
</dbReference>
<feature type="transmembrane region" description="Helical" evidence="2">
    <location>
        <begin position="90"/>
        <end position="108"/>
    </location>
</feature>
<evidence type="ECO:0008006" key="5">
    <source>
        <dbReference type="Google" id="ProtNLM"/>
    </source>
</evidence>
<name>U3GW78_9CORY</name>
<protein>
    <recommendedName>
        <fullName evidence="5">Heparan-alpha-glucosaminide N-acetyltransferase catalytic domain-containing protein</fullName>
    </recommendedName>
</protein>
<keyword evidence="2" id="KW-0812">Transmembrane</keyword>
<dbReference type="OrthoDB" id="4966979at2"/>
<dbReference type="eggNOG" id="COG2311">
    <property type="taxonomic scope" value="Bacteria"/>
</dbReference>
<feature type="region of interest" description="Disordered" evidence="1">
    <location>
        <begin position="390"/>
        <end position="419"/>
    </location>
</feature>
<accession>U3GW78</accession>
<feature type="transmembrane region" description="Helical" evidence="2">
    <location>
        <begin position="114"/>
        <end position="132"/>
    </location>
</feature>
<organism evidence="3 4">
    <name type="scientific">Corynebacterium argentoratense DSM 44202</name>
    <dbReference type="NCBI Taxonomy" id="1348662"/>
    <lineage>
        <taxon>Bacteria</taxon>
        <taxon>Bacillati</taxon>
        <taxon>Actinomycetota</taxon>
        <taxon>Actinomycetes</taxon>
        <taxon>Mycobacteriales</taxon>
        <taxon>Corynebacteriaceae</taxon>
        <taxon>Corynebacterium</taxon>
    </lineage>
</organism>
<keyword evidence="2" id="KW-1133">Transmembrane helix</keyword>
<dbReference type="Proteomes" id="UP000016943">
    <property type="component" value="Chromosome"/>
</dbReference>
<dbReference type="KEGG" id="caz:CARG_07395"/>
<feature type="transmembrane region" description="Helical" evidence="2">
    <location>
        <begin position="59"/>
        <end position="78"/>
    </location>
</feature>
<evidence type="ECO:0000313" key="4">
    <source>
        <dbReference type="Proteomes" id="UP000016943"/>
    </source>
</evidence>
<dbReference type="STRING" id="1348662.CARG_07395"/>
<gene>
    <name evidence="3" type="ORF">CARG_07395</name>
</gene>
<feature type="transmembrane region" description="Helical" evidence="2">
    <location>
        <begin position="162"/>
        <end position="179"/>
    </location>
</feature>
<proteinExistence type="predicted"/>
<feature type="transmembrane region" description="Helical" evidence="2">
    <location>
        <begin position="29"/>
        <end position="47"/>
    </location>
</feature>
<reference evidence="3 4" key="1">
    <citation type="journal article" date="2013" name="Genome Announc.">
        <title>Whole-Genome Sequence of the Clinical Strain Corynebacterium argentoratense DSM 44202, Isolated from a Human Throat Specimen.</title>
        <authorList>
            <person name="Bomholt C."/>
            <person name="Glaub A."/>
            <person name="Gravermann K."/>
            <person name="Albersmeier A."/>
            <person name="Brinkrolf K."/>
            <person name="Ruckert C."/>
            <person name="Tauch A."/>
        </authorList>
    </citation>
    <scope>NUCLEOTIDE SEQUENCE [LARGE SCALE GENOMIC DNA]</scope>
    <source>
        <strain evidence="3">DSM 44202</strain>
    </source>
</reference>
<feature type="transmembrane region" description="Helical" evidence="2">
    <location>
        <begin position="139"/>
        <end position="156"/>
    </location>
</feature>
<keyword evidence="2" id="KW-0472">Membrane</keyword>
<dbReference type="HOGENOM" id="CLU_036065_0_0_11"/>
<feature type="transmembrane region" description="Helical" evidence="2">
    <location>
        <begin position="246"/>
        <end position="266"/>
    </location>
</feature>
<evidence type="ECO:0000256" key="2">
    <source>
        <dbReference type="SAM" id="Phobius"/>
    </source>
</evidence>
<feature type="transmembrane region" description="Helical" evidence="2">
    <location>
        <begin position="186"/>
        <end position="206"/>
    </location>
</feature>
<evidence type="ECO:0000313" key="3">
    <source>
        <dbReference type="EMBL" id="AGU15599.1"/>
    </source>
</evidence>
<dbReference type="GeneID" id="78250233"/>